<dbReference type="CDD" id="cd01650">
    <property type="entry name" value="RT_nLTR_like"/>
    <property type="match status" value="1"/>
</dbReference>
<dbReference type="GO" id="GO:0003824">
    <property type="term" value="F:catalytic activity"/>
    <property type="evidence" value="ECO:0007669"/>
    <property type="project" value="InterPro"/>
</dbReference>
<sequence>MATFRRNLYIGLLCWLIIANFWNTTALHANREVRVYDREMLLSLRDFSTDTTTLLADLPEELKNPGTYHPRYEGIKSGEKKRGPRRRGRRGGVRQRLRRRGSRPPLPSVILCNVRSLKNKIEELRLLTGTCFEYRESCLLTVTETWLHPDVPSSLVELNGFALVRADRSYESGKVRGGGVCIYIKDEWCRQYKVKEITCNPDVEYLCVTLRPFYLPREFGNIIICAVYVPPSGNAGRAAAQVVECVHKQLQHTPDAPVLILGDFNHLPSLWKTAIIVPVPKIAVPKENNDYRPVALTSNVMKCFEKLMVRELKINTGNLLDPYQFAYKNNRSCDDAVLTAVHNILQHLEDPKAYARLLFIDFSSAFNTLMPHILLKKLSQWSINPYIIRWYHAFLSERTQQVRVNHTLSHKRIINTGAPQGCVSSPILFTLYTNDCTSSHPNTLIIKFSDDTAILGLMNTNMDSAVFKSQVENFVHWCDDHHLIINVKKTEEVIFDPGHLGDHTPLCIHGTEVTQVHSYKYLGVHIDSNLAWDVHKCGNATVSAKKILLKSGRKYGRRSNGGGVTIRVSDQ</sequence>
<evidence type="ECO:0000313" key="4">
    <source>
        <dbReference type="Proteomes" id="UP001460270"/>
    </source>
</evidence>
<dbReference type="PANTHER" id="PTHR47510:SF3">
    <property type="entry name" value="ENDO_EXONUCLEASE_PHOSPHATASE DOMAIN-CONTAINING PROTEIN"/>
    <property type="match status" value="1"/>
</dbReference>
<dbReference type="EMBL" id="JBBPFD010000011">
    <property type="protein sequence ID" value="KAK7907136.1"/>
    <property type="molecule type" value="Genomic_DNA"/>
</dbReference>
<dbReference type="InterPro" id="IPR043502">
    <property type="entry name" value="DNA/RNA_pol_sf"/>
</dbReference>
<dbReference type="Gene3D" id="3.60.10.10">
    <property type="entry name" value="Endonuclease/exonuclease/phosphatase"/>
    <property type="match status" value="1"/>
</dbReference>
<gene>
    <name evidence="3" type="ORF">WMY93_015748</name>
</gene>
<accession>A0AAW0NVR2</accession>
<dbReference type="Proteomes" id="UP001460270">
    <property type="component" value="Unassembled WGS sequence"/>
</dbReference>
<dbReference type="PROSITE" id="PS50878">
    <property type="entry name" value="RT_POL"/>
    <property type="match status" value="1"/>
</dbReference>
<feature type="region of interest" description="Disordered" evidence="1">
    <location>
        <begin position="59"/>
        <end position="104"/>
    </location>
</feature>
<evidence type="ECO:0000259" key="2">
    <source>
        <dbReference type="PROSITE" id="PS50878"/>
    </source>
</evidence>
<keyword evidence="4" id="KW-1185">Reference proteome</keyword>
<feature type="domain" description="Reverse transcriptase" evidence="2">
    <location>
        <begin position="265"/>
        <end position="526"/>
    </location>
</feature>
<evidence type="ECO:0000313" key="3">
    <source>
        <dbReference type="EMBL" id="KAK7907136.1"/>
    </source>
</evidence>
<dbReference type="SUPFAM" id="SSF56219">
    <property type="entry name" value="DNase I-like"/>
    <property type="match status" value="1"/>
</dbReference>
<organism evidence="3 4">
    <name type="scientific">Mugilogobius chulae</name>
    <name type="common">yellowstripe goby</name>
    <dbReference type="NCBI Taxonomy" id="88201"/>
    <lineage>
        <taxon>Eukaryota</taxon>
        <taxon>Metazoa</taxon>
        <taxon>Chordata</taxon>
        <taxon>Craniata</taxon>
        <taxon>Vertebrata</taxon>
        <taxon>Euteleostomi</taxon>
        <taxon>Actinopterygii</taxon>
        <taxon>Neopterygii</taxon>
        <taxon>Teleostei</taxon>
        <taxon>Neoteleostei</taxon>
        <taxon>Acanthomorphata</taxon>
        <taxon>Gobiaria</taxon>
        <taxon>Gobiiformes</taxon>
        <taxon>Gobioidei</taxon>
        <taxon>Gobiidae</taxon>
        <taxon>Gobionellinae</taxon>
        <taxon>Mugilogobius</taxon>
    </lineage>
</organism>
<dbReference type="InterPro" id="IPR036691">
    <property type="entry name" value="Endo/exonu/phosph_ase_sf"/>
</dbReference>
<evidence type="ECO:0000256" key="1">
    <source>
        <dbReference type="SAM" id="MobiDB-lite"/>
    </source>
</evidence>
<feature type="compositionally biased region" description="Basic and acidic residues" evidence="1">
    <location>
        <begin position="70"/>
        <end position="81"/>
    </location>
</feature>
<proteinExistence type="predicted"/>
<dbReference type="PANTHER" id="PTHR47510">
    <property type="entry name" value="REVERSE TRANSCRIPTASE DOMAIN-CONTAINING PROTEIN"/>
    <property type="match status" value="1"/>
</dbReference>
<dbReference type="InterPro" id="IPR005135">
    <property type="entry name" value="Endo/exonuclease/phosphatase"/>
</dbReference>
<dbReference type="AlphaFoldDB" id="A0AAW0NVR2"/>
<name>A0AAW0NVR2_9GOBI</name>
<feature type="compositionally biased region" description="Basic residues" evidence="1">
    <location>
        <begin position="82"/>
        <end position="102"/>
    </location>
</feature>
<protein>
    <recommendedName>
        <fullName evidence="2">Reverse transcriptase domain-containing protein</fullName>
    </recommendedName>
</protein>
<dbReference type="SUPFAM" id="SSF56672">
    <property type="entry name" value="DNA/RNA polymerases"/>
    <property type="match status" value="1"/>
</dbReference>
<dbReference type="InterPro" id="IPR000477">
    <property type="entry name" value="RT_dom"/>
</dbReference>
<dbReference type="Pfam" id="PF03372">
    <property type="entry name" value="Exo_endo_phos"/>
    <property type="match status" value="1"/>
</dbReference>
<dbReference type="Pfam" id="PF00078">
    <property type="entry name" value="RVT_1"/>
    <property type="match status" value="1"/>
</dbReference>
<comment type="caution">
    <text evidence="3">The sequence shown here is derived from an EMBL/GenBank/DDBJ whole genome shotgun (WGS) entry which is preliminary data.</text>
</comment>
<reference evidence="4" key="1">
    <citation type="submission" date="2024-04" db="EMBL/GenBank/DDBJ databases">
        <title>Salinicola lusitanus LLJ914,a marine bacterium isolated from the Okinawa Trough.</title>
        <authorList>
            <person name="Li J."/>
        </authorList>
    </citation>
    <scope>NUCLEOTIDE SEQUENCE [LARGE SCALE GENOMIC DNA]</scope>
</reference>